<organism evidence="1 2">
    <name type="scientific">Xanthomarina gelatinilytica</name>
    <dbReference type="NCBI Taxonomy" id="1137281"/>
    <lineage>
        <taxon>Bacteria</taxon>
        <taxon>Pseudomonadati</taxon>
        <taxon>Bacteroidota</taxon>
        <taxon>Flavobacteriia</taxon>
        <taxon>Flavobacteriales</taxon>
        <taxon>Flavobacteriaceae</taxon>
        <taxon>Xanthomarina</taxon>
    </lineage>
</organism>
<gene>
    <name evidence="1" type="ORF">DHV22_18180</name>
</gene>
<dbReference type="Proteomes" id="UP000263268">
    <property type="component" value="Unassembled WGS sequence"/>
</dbReference>
<proteinExistence type="predicted"/>
<accession>A0A3D6BVW8</accession>
<dbReference type="Pfam" id="PF14092">
    <property type="entry name" value="DUF4270"/>
    <property type="match status" value="1"/>
</dbReference>
<comment type="caution">
    <text evidence="1">The sequence shown here is derived from an EMBL/GenBank/DDBJ whole genome shotgun (WGS) entry which is preliminary data.</text>
</comment>
<evidence type="ECO:0008006" key="3">
    <source>
        <dbReference type="Google" id="ProtNLM"/>
    </source>
</evidence>
<dbReference type="AlphaFoldDB" id="A0A3D6BVW8"/>
<protein>
    <recommendedName>
        <fullName evidence="3">DUF4270 domain-containing protein</fullName>
    </recommendedName>
</protein>
<reference evidence="1 2" key="1">
    <citation type="journal article" date="2018" name="Nat. Biotechnol.">
        <title>A standardized bacterial taxonomy based on genome phylogeny substantially revises the tree of life.</title>
        <authorList>
            <person name="Parks D.H."/>
            <person name="Chuvochina M."/>
            <person name="Waite D.W."/>
            <person name="Rinke C."/>
            <person name="Skarshewski A."/>
            <person name="Chaumeil P.A."/>
            <person name="Hugenholtz P."/>
        </authorList>
    </citation>
    <scope>NUCLEOTIDE SEQUENCE [LARGE SCALE GENOMIC DNA]</scope>
    <source>
        <strain evidence="1">UBA10227</strain>
    </source>
</reference>
<evidence type="ECO:0000313" key="1">
    <source>
        <dbReference type="EMBL" id="HCY83376.1"/>
    </source>
</evidence>
<sequence>MSLEKLMLNFITHKYWAKAKIIPFLFMKKFIKTCKFIGVLSITSLAFIACQNDYNSLESDIEGIENFDTNSDKFAVVAYNKRVKPIQTNNFPSNFLGIYTDPIYGNTTNEIITQVVPTSTNFDPDFGTDPEFTHAYLTIPYYSKEVESTTEEPAYNIDSLYGNKPIKLSIYRSNYFLRDYDPAAEDADPQIYYSNNNEFDSPGNLGELLYFNPDFEASDSEQIIYEEDENGQDEEVSRIPPSLRVELLNPNDDFWETLLFDKQGMPELANANNFKDYFRGLYFKVELADGEMEGQAFMLNFLSSAASLTVYYNNWVDGEIVRNNKFTMNFRGNRASTITLDPIATSLLNNANNSADTTNGDTSLYLKGGEGSIAVVNLFQDQAELDEFNLLYKDANGNPSRLINEANLIFYVDDLASSLLIDDDDANKKQQPNRVILYDIKNNTPIVDYFYDLTTNTTNPINSKLNYSSILERDGNEKGVKYKIRLTEHLNNILLRDSTNFQLGLYITSNINEISNSYVLNDGILDGIPVGTGLSPKGTILYGSNENVPEDKRVQLEIYYTQPDN</sequence>
<dbReference type="InterPro" id="IPR025366">
    <property type="entry name" value="DUF4270"/>
</dbReference>
<name>A0A3D6BVW8_9FLAO</name>
<dbReference type="EMBL" id="DPRK01000293">
    <property type="protein sequence ID" value="HCY83376.1"/>
    <property type="molecule type" value="Genomic_DNA"/>
</dbReference>
<evidence type="ECO:0000313" key="2">
    <source>
        <dbReference type="Proteomes" id="UP000263268"/>
    </source>
</evidence>